<reference evidence="5 6" key="1">
    <citation type="submission" date="2017-06" db="EMBL/GenBank/DDBJ databases">
        <authorList>
            <person name="Kim H.J."/>
            <person name="Triplett B.A."/>
        </authorList>
    </citation>
    <scope>NUCLEOTIDE SEQUENCE [LARGE SCALE GENOMIC DNA]</scope>
    <source>
        <strain evidence="5 6">DSM 18704</strain>
    </source>
</reference>
<name>A0A239E8G2_9BACT</name>
<evidence type="ECO:0000256" key="1">
    <source>
        <dbReference type="ARBA" id="ARBA00022801"/>
    </source>
</evidence>
<evidence type="ECO:0000256" key="2">
    <source>
        <dbReference type="ARBA" id="ARBA00022963"/>
    </source>
</evidence>
<dbReference type="AlphaFoldDB" id="A0A239E8G2"/>
<keyword evidence="2" id="KW-0442">Lipid degradation</keyword>
<sequence length="386" mass="41496">MSDYCEPVLDPAGDAPAAGIGLCLSGGGYRAMVFHLGCLWRLNEIGLLGGLKRISSVSGGSIAAAVLGMNWSKLGLSPATPTTSAALFRQYLVDPVRTMASTTVDAGAILGGIFLPGTIADHVAGKYDSLLFHGKTLQDLPSDAEGPRFVINATNVQSGKLMRFSRPYMRDFRVGQILNPSLPLAIAVGASSAFPPILSPAEIDLDKYGLAFAPADGTEDLAFAPYTTKLVLSDGGVYDNLGLETVWKRYDTVLVSDGGARFSADAEPHTDWARHAYRVLDIIDSQVRSLRVRQLVDSYSRKVRQGAYWGMWQDASVYKLDLPFACPIARTAELASTPTRLQEMDPTLQERIVNWGYMIADTSLRKNFAGTTIAAPTALPYPASAI</sequence>
<dbReference type="InterPro" id="IPR050301">
    <property type="entry name" value="NTE"/>
</dbReference>
<evidence type="ECO:0000313" key="6">
    <source>
        <dbReference type="Proteomes" id="UP000198356"/>
    </source>
</evidence>
<keyword evidence="1" id="KW-0378">Hydrolase</keyword>
<accession>A0A239E8G2</accession>
<proteinExistence type="predicted"/>
<dbReference type="SUPFAM" id="SSF52151">
    <property type="entry name" value="FabD/lysophospholipase-like"/>
    <property type="match status" value="1"/>
</dbReference>
<dbReference type="InterPro" id="IPR002641">
    <property type="entry name" value="PNPLA_dom"/>
</dbReference>
<dbReference type="RefSeq" id="WP_089407127.1">
    <property type="nucleotide sequence ID" value="NZ_FZOU01000001.1"/>
</dbReference>
<feature type="domain" description="PNPLA" evidence="4">
    <location>
        <begin position="22"/>
        <end position="246"/>
    </location>
</feature>
<organism evidence="5 6">
    <name type="scientific">Granulicella rosea</name>
    <dbReference type="NCBI Taxonomy" id="474952"/>
    <lineage>
        <taxon>Bacteria</taxon>
        <taxon>Pseudomonadati</taxon>
        <taxon>Acidobacteriota</taxon>
        <taxon>Terriglobia</taxon>
        <taxon>Terriglobales</taxon>
        <taxon>Acidobacteriaceae</taxon>
        <taxon>Granulicella</taxon>
    </lineage>
</organism>
<dbReference type="PANTHER" id="PTHR14226">
    <property type="entry name" value="NEUROPATHY TARGET ESTERASE/SWISS CHEESE D.MELANOGASTER"/>
    <property type="match status" value="1"/>
</dbReference>
<evidence type="ECO:0000259" key="4">
    <source>
        <dbReference type="Pfam" id="PF01734"/>
    </source>
</evidence>
<dbReference type="OrthoDB" id="100544at2"/>
<keyword evidence="6" id="KW-1185">Reference proteome</keyword>
<evidence type="ECO:0000313" key="5">
    <source>
        <dbReference type="EMBL" id="SNS41040.1"/>
    </source>
</evidence>
<dbReference type="Gene3D" id="3.40.1090.10">
    <property type="entry name" value="Cytosolic phospholipase A2 catalytic domain"/>
    <property type="match status" value="2"/>
</dbReference>
<dbReference type="InterPro" id="IPR016035">
    <property type="entry name" value="Acyl_Trfase/lysoPLipase"/>
</dbReference>
<protein>
    <submittedName>
        <fullName evidence="5">NTE family protein</fullName>
    </submittedName>
</protein>
<keyword evidence="3" id="KW-0443">Lipid metabolism</keyword>
<dbReference type="Proteomes" id="UP000198356">
    <property type="component" value="Unassembled WGS sequence"/>
</dbReference>
<dbReference type="EMBL" id="FZOU01000001">
    <property type="protein sequence ID" value="SNS41040.1"/>
    <property type="molecule type" value="Genomic_DNA"/>
</dbReference>
<dbReference type="PANTHER" id="PTHR14226:SF78">
    <property type="entry name" value="SLR0060 PROTEIN"/>
    <property type="match status" value="1"/>
</dbReference>
<dbReference type="GO" id="GO:0016042">
    <property type="term" value="P:lipid catabolic process"/>
    <property type="evidence" value="ECO:0007669"/>
    <property type="project" value="UniProtKB-KW"/>
</dbReference>
<dbReference type="GO" id="GO:0016787">
    <property type="term" value="F:hydrolase activity"/>
    <property type="evidence" value="ECO:0007669"/>
    <property type="project" value="UniProtKB-KW"/>
</dbReference>
<dbReference type="Pfam" id="PF01734">
    <property type="entry name" value="Patatin"/>
    <property type="match status" value="1"/>
</dbReference>
<gene>
    <name evidence="5" type="ORF">SAMN05421770_101857</name>
</gene>
<evidence type="ECO:0000256" key="3">
    <source>
        <dbReference type="ARBA" id="ARBA00023098"/>
    </source>
</evidence>